<sequence>MSNVVFAAPVVYALIYRIAGVTIADFNQDGKQDVGVIIRQSKWSLYKQQHIKTPV</sequence>
<dbReference type="AlphaFoldDB" id="F7XUN2"/>
<proteinExistence type="predicted"/>
<accession>F7XUN2</accession>
<dbReference type="HOGENOM" id="CLU_3027288_0_0_5"/>
<dbReference type="RefSeq" id="WP_013950599.1">
    <property type="nucleotide sequence ID" value="NC_015722.1"/>
</dbReference>
<gene>
    <name evidence="1" type="ordered locus">midi_00055</name>
</gene>
<dbReference type="Proteomes" id="UP000006639">
    <property type="component" value="Chromosome"/>
</dbReference>
<dbReference type="KEGG" id="mmn:midi_00055"/>
<evidence type="ECO:0000313" key="2">
    <source>
        <dbReference type="Proteomes" id="UP000006639"/>
    </source>
</evidence>
<evidence type="ECO:0000313" key="1">
    <source>
        <dbReference type="EMBL" id="AEI88381.1"/>
    </source>
</evidence>
<name>F7XUN2_MIDMI</name>
<reference evidence="1 2" key="1">
    <citation type="journal article" date="2011" name="Mol. Biol. Evol.">
        <title>Phylogenomic evidence for the presence of a flagellum and cbb3 oxidase in the free-living mitochondrial ancestor.</title>
        <authorList>
            <person name="Sassera D."/>
            <person name="Lo N."/>
            <person name="Epis S."/>
            <person name="D'Auria G."/>
            <person name="Montagna M."/>
            <person name="Comandatore F."/>
            <person name="Horner D."/>
            <person name="Pereto J."/>
            <person name="Luciano A.M."/>
            <person name="Franciosi F."/>
            <person name="Ferri E."/>
            <person name="Crotti E."/>
            <person name="Bazzocchi C."/>
            <person name="Daffonchio D."/>
            <person name="Sacchi L."/>
            <person name="Moya A."/>
            <person name="Latorre A."/>
            <person name="Bandi C."/>
        </authorList>
    </citation>
    <scope>NUCLEOTIDE SEQUENCE [LARGE SCALE GENOMIC DNA]</scope>
    <source>
        <strain evidence="1 2">IricVA</strain>
    </source>
</reference>
<organism evidence="1 2">
    <name type="scientific">Midichloria mitochondrii (strain IricVA)</name>
    <dbReference type="NCBI Taxonomy" id="696127"/>
    <lineage>
        <taxon>Bacteria</taxon>
        <taxon>Pseudomonadati</taxon>
        <taxon>Pseudomonadota</taxon>
        <taxon>Alphaproteobacteria</taxon>
        <taxon>Rickettsiales</taxon>
        <taxon>Candidatus Midichloriaceae</taxon>
        <taxon>Candidatus Midichloria</taxon>
    </lineage>
</organism>
<protein>
    <submittedName>
        <fullName evidence="1">Uncharacterized protein</fullName>
    </submittedName>
</protein>
<dbReference type="EMBL" id="CP002130">
    <property type="protein sequence ID" value="AEI88381.1"/>
    <property type="molecule type" value="Genomic_DNA"/>
</dbReference>
<keyword evidence="2" id="KW-1185">Reference proteome</keyword>